<dbReference type="SUPFAM" id="SSF53474">
    <property type="entry name" value="alpha/beta-Hydrolases"/>
    <property type="match status" value="1"/>
</dbReference>
<proteinExistence type="predicted"/>
<dbReference type="InterPro" id="IPR029058">
    <property type="entry name" value="AB_hydrolase_fold"/>
</dbReference>
<protein>
    <recommendedName>
        <fullName evidence="2">DUF676 domain-containing protein</fullName>
    </recommendedName>
</protein>
<dbReference type="InterPro" id="IPR007751">
    <property type="entry name" value="DUF676_lipase-like"/>
</dbReference>
<evidence type="ECO:0000313" key="3">
    <source>
        <dbReference type="EMBL" id="PPR85943.1"/>
    </source>
</evidence>
<dbReference type="Pfam" id="PF05057">
    <property type="entry name" value="DUF676"/>
    <property type="match status" value="2"/>
</dbReference>
<name>A0A2P5W4E1_GOSBA</name>
<evidence type="ECO:0000256" key="1">
    <source>
        <dbReference type="SAM" id="MobiDB-lite"/>
    </source>
</evidence>
<dbReference type="Proteomes" id="UP000239757">
    <property type="component" value="Unassembled WGS sequence"/>
</dbReference>
<feature type="domain" description="DUF676" evidence="2">
    <location>
        <begin position="125"/>
        <end position="252"/>
    </location>
</feature>
<dbReference type="PANTHER" id="PTHR12482:SF41">
    <property type="entry name" value="ALPHA_BETA-HYDROLASES SUPERFAMILY PROTEIN"/>
    <property type="match status" value="1"/>
</dbReference>
<dbReference type="Gene3D" id="3.40.50.1820">
    <property type="entry name" value="alpha/beta hydrolase"/>
    <property type="match status" value="1"/>
</dbReference>
<dbReference type="PANTHER" id="PTHR12482">
    <property type="entry name" value="LIPASE ROG1-RELATED-RELATED"/>
    <property type="match status" value="1"/>
</dbReference>
<organism evidence="3 4">
    <name type="scientific">Gossypium barbadense</name>
    <name type="common">Sea Island cotton</name>
    <name type="synonym">Hibiscus barbadensis</name>
    <dbReference type="NCBI Taxonomy" id="3634"/>
    <lineage>
        <taxon>Eukaryota</taxon>
        <taxon>Viridiplantae</taxon>
        <taxon>Streptophyta</taxon>
        <taxon>Embryophyta</taxon>
        <taxon>Tracheophyta</taxon>
        <taxon>Spermatophyta</taxon>
        <taxon>Magnoliopsida</taxon>
        <taxon>eudicotyledons</taxon>
        <taxon>Gunneridae</taxon>
        <taxon>Pentapetalae</taxon>
        <taxon>rosids</taxon>
        <taxon>malvids</taxon>
        <taxon>Malvales</taxon>
        <taxon>Malvaceae</taxon>
        <taxon>Malvoideae</taxon>
        <taxon>Gossypium</taxon>
    </lineage>
</organism>
<accession>A0A2P5W4E1</accession>
<sequence>MADMEGDCRGVPEKEVDVAEEIKAQNWRFAAKQLLKTYPENVIVHCSERNSSTLTFDGVDVMGDRLAEERSLSLPRFGCLRTKSHENGGVDMEVQFPEERNNPTHLVIMVNGIIGVKLVISCHPSVQKISFVGHSLGGLVARYAIARLYEQDLTQETSQTNGDCGTDHLGDKDLCPEGQLKGKIAGLEPMNFITFASPHLGSLWHKQVPLFRGSRALEKFAARISWLLGRTGKHLFLTDGKDGKPPLLLRMFCSGVLQASCCVCKCKALGHDLFSSKLFCLFKNLTLFLDIVGWSTSSLRRRNELPKIKHLPRSDRYPHVINVEPAKTATLDETPFEAKINGDEKINMEEEMIRGLTKLSWERVDVYFKGSRQRILAHSTIQASYSLQTHRPAATPHFTCIRHKLHCRNTIVAASAFDIGEPKIPDREDIGGFSMIKQSATKNQRYKGFKVKHFVHMCALLALCIWLLNQFRNTYEKKGIGIVQNGMNEDGAIKLGRKALDPQVQGWSAVNNGTGDVEGEIDGEKAEGEENEVEDLIDEEDTDKENETVDLVMEEIV</sequence>
<feature type="domain" description="DUF676" evidence="2">
    <location>
        <begin position="25"/>
        <end position="69"/>
    </location>
</feature>
<gene>
    <name evidence="3" type="ORF">GOBAR_AA34748</name>
</gene>
<evidence type="ECO:0000259" key="2">
    <source>
        <dbReference type="Pfam" id="PF05057"/>
    </source>
</evidence>
<dbReference type="InterPro" id="IPR044294">
    <property type="entry name" value="Lipase-like"/>
</dbReference>
<dbReference type="AlphaFoldDB" id="A0A2P5W4E1"/>
<feature type="region of interest" description="Disordered" evidence="1">
    <location>
        <begin position="513"/>
        <end position="533"/>
    </location>
</feature>
<dbReference type="EMBL" id="KZ669199">
    <property type="protein sequence ID" value="PPR85943.1"/>
    <property type="molecule type" value="Genomic_DNA"/>
</dbReference>
<reference evidence="3 4" key="1">
    <citation type="submission" date="2015-01" db="EMBL/GenBank/DDBJ databases">
        <title>Genome of allotetraploid Gossypium barbadense reveals genomic plasticity and fiber elongation in cotton evolution.</title>
        <authorList>
            <person name="Chen X."/>
            <person name="Liu X."/>
            <person name="Zhao B."/>
            <person name="Zheng H."/>
            <person name="Hu Y."/>
            <person name="Lu G."/>
            <person name="Yang C."/>
            <person name="Chen J."/>
            <person name="Shan C."/>
            <person name="Zhang L."/>
            <person name="Zhou Y."/>
            <person name="Wang L."/>
            <person name="Guo W."/>
            <person name="Bai Y."/>
            <person name="Ruan J."/>
            <person name="Shangguan X."/>
            <person name="Mao Y."/>
            <person name="Jiang J."/>
            <person name="Zhu Y."/>
            <person name="Lei J."/>
            <person name="Kang H."/>
            <person name="Chen S."/>
            <person name="He X."/>
            <person name="Wang R."/>
            <person name="Wang Y."/>
            <person name="Chen J."/>
            <person name="Wang L."/>
            <person name="Yu S."/>
            <person name="Wang B."/>
            <person name="Wei J."/>
            <person name="Song S."/>
            <person name="Lu X."/>
            <person name="Gao Z."/>
            <person name="Gu W."/>
            <person name="Deng X."/>
            <person name="Ma D."/>
            <person name="Wang S."/>
            <person name="Liang W."/>
            <person name="Fang L."/>
            <person name="Cai C."/>
            <person name="Zhu X."/>
            <person name="Zhou B."/>
            <person name="Zhang Y."/>
            <person name="Chen Z."/>
            <person name="Xu S."/>
            <person name="Zhu R."/>
            <person name="Wang S."/>
            <person name="Zhang T."/>
            <person name="Zhao G."/>
        </authorList>
    </citation>
    <scope>NUCLEOTIDE SEQUENCE [LARGE SCALE GENOMIC DNA]</scope>
    <source>
        <strain evidence="4">cv. Xinhai21</strain>
        <tissue evidence="3">Leaf</tissue>
    </source>
</reference>
<dbReference type="OrthoDB" id="273452at2759"/>
<evidence type="ECO:0000313" key="4">
    <source>
        <dbReference type="Proteomes" id="UP000239757"/>
    </source>
</evidence>